<feature type="region of interest" description="Disordered" evidence="1">
    <location>
        <begin position="731"/>
        <end position="758"/>
    </location>
</feature>
<dbReference type="InterPro" id="IPR049052">
    <property type="entry name" value="nSTAND1"/>
</dbReference>
<dbReference type="Pfam" id="PF20703">
    <property type="entry name" value="nSTAND1"/>
    <property type="match status" value="1"/>
</dbReference>
<dbReference type="Gene3D" id="3.40.50.300">
    <property type="entry name" value="P-loop containing nucleotide triphosphate hydrolases"/>
    <property type="match status" value="1"/>
</dbReference>
<evidence type="ECO:0000259" key="3">
    <source>
        <dbReference type="Pfam" id="PF20703"/>
    </source>
</evidence>
<reference evidence="4" key="1">
    <citation type="submission" date="2021-01" db="EMBL/GenBank/DDBJ databases">
        <authorList>
            <person name="Corre E."/>
            <person name="Pelletier E."/>
            <person name="Niang G."/>
            <person name="Scheremetjew M."/>
            <person name="Finn R."/>
            <person name="Kale V."/>
            <person name="Holt S."/>
            <person name="Cochrane G."/>
            <person name="Meng A."/>
            <person name="Brown T."/>
            <person name="Cohen L."/>
        </authorList>
    </citation>
    <scope>NUCLEOTIDE SEQUENCE</scope>
    <source>
        <strain evidence="4">CCMP1510</strain>
    </source>
</reference>
<sequence length="822" mass="89473">MPAGNRVCCLLSAPLAAVGSEKNLPVGVEGELKSLPKIDTENEQKNLESALKEGCADTGRSIELEVRYATLDALRSVVTLGARVIHFAGHGHPEFLCFEDKKGTAVPASNEALRKLVSAGGRGGVRLVVVNSCHSRRAGESFVAAGVSHVVAVGTEADSEDNRVTDRAAASFCRAFYLGIIAGKSVQQAFEIGCAAADRSYVLLPKNGDHSEKIFADAPFNEGTLHVVLPKRSPSNAPVPPTFYLGRNKELFCLVDSMLRHRLTTVAGAFGFGKSALVAAACAYHAERGNFDAIVWVRLQSSIALVDDVLEATRTVLLAPSVKNNAQPEAWRRITSFSLLHHAAAGTNKITEHHAANFLREKSVLIILDDFERLVLEATPKVATSVRNECQKAMASLLAFSKKTKVVLTCARGSGLGRSTSVTERVIKLEPLDAKSSARLLLQRSPELARRATNVKAVRGPRVPPNVLISITARHAIISRLAGNPLAIALSATLLNALFDQEDQNQDQTKNDRFLQFLLKSQKSVPAFSDDQLSTVQVQRSKSTPEDATNHLDDFLLTEPLDRLLSFLDSTHMPREDDPETKIRDEINAILSVTANPIRASSDEDAASVHPLPSVSETEDESLITSPKNETKSPFHISPESTKQEIPRCLDRRVLDGLALALLFCWLARLIFDAFFLPSHAFYLRFDTLLHFLLDLTLLLLLASFLPEFQRLLPTTAPPSTVIDATNVQPAATKPQGLPPHKKTTIHTATTKPQKRRQSPIFHHALSPQHFPVKTSPSSSTSNVPAGGSITPPIFPYRQRTISSDEDMQSGIAADETSSYFE</sequence>
<feature type="region of interest" description="Disordered" evidence="1">
    <location>
        <begin position="601"/>
        <end position="640"/>
    </location>
</feature>
<evidence type="ECO:0000259" key="2">
    <source>
        <dbReference type="Pfam" id="PF12770"/>
    </source>
</evidence>
<dbReference type="SUPFAM" id="SSF52540">
    <property type="entry name" value="P-loop containing nucleoside triphosphate hydrolases"/>
    <property type="match status" value="1"/>
</dbReference>
<evidence type="ECO:0000256" key="1">
    <source>
        <dbReference type="SAM" id="MobiDB-lite"/>
    </source>
</evidence>
<dbReference type="AlphaFoldDB" id="A0A7S3NJB5"/>
<accession>A0A7S3NJB5</accession>
<evidence type="ECO:0008006" key="5">
    <source>
        <dbReference type="Google" id="ProtNLM"/>
    </source>
</evidence>
<proteinExistence type="predicted"/>
<name>A0A7S3NJB5_9STRA</name>
<feature type="domain" description="CHAT" evidence="2">
    <location>
        <begin position="40"/>
        <end position="189"/>
    </location>
</feature>
<protein>
    <recommendedName>
        <fullName evidence="5">CHAT domain-containing protein</fullName>
    </recommendedName>
</protein>
<feature type="compositionally biased region" description="Basic and acidic residues" evidence="1">
    <location>
        <begin position="543"/>
        <end position="553"/>
    </location>
</feature>
<dbReference type="InterPro" id="IPR027417">
    <property type="entry name" value="P-loop_NTPase"/>
</dbReference>
<feature type="region of interest" description="Disordered" evidence="1">
    <location>
        <begin position="530"/>
        <end position="553"/>
    </location>
</feature>
<dbReference type="InterPro" id="IPR024983">
    <property type="entry name" value="CHAT_dom"/>
</dbReference>
<gene>
    <name evidence="4" type="ORF">ALAG00032_LOCUS12398</name>
</gene>
<feature type="domain" description="Novel STAND NTPase 1" evidence="3">
    <location>
        <begin position="243"/>
        <end position="502"/>
    </location>
</feature>
<dbReference type="Pfam" id="PF12770">
    <property type="entry name" value="CHAT"/>
    <property type="match status" value="1"/>
</dbReference>
<feature type="compositionally biased region" description="Polar residues" evidence="1">
    <location>
        <begin position="775"/>
        <end position="784"/>
    </location>
</feature>
<feature type="compositionally biased region" description="Polar residues" evidence="1">
    <location>
        <begin position="531"/>
        <end position="542"/>
    </location>
</feature>
<dbReference type="EMBL" id="HBIJ01018835">
    <property type="protein sequence ID" value="CAE0371616.1"/>
    <property type="molecule type" value="Transcribed_RNA"/>
</dbReference>
<organism evidence="4">
    <name type="scientific">Aureoumbra lagunensis</name>
    <dbReference type="NCBI Taxonomy" id="44058"/>
    <lineage>
        <taxon>Eukaryota</taxon>
        <taxon>Sar</taxon>
        <taxon>Stramenopiles</taxon>
        <taxon>Ochrophyta</taxon>
        <taxon>Pelagophyceae</taxon>
        <taxon>Pelagomonadales</taxon>
        <taxon>Aureoumbra</taxon>
    </lineage>
</organism>
<evidence type="ECO:0000313" key="4">
    <source>
        <dbReference type="EMBL" id="CAE0371616.1"/>
    </source>
</evidence>
<feature type="region of interest" description="Disordered" evidence="1">
    <location>
        <begin position="771"/>
        <end position="822"/>
    </location>
</feature>